<accession>A0A0A9XW53</accession>
<feature type="non-terminal residue" evidence="2">
    <location>
        <position position="1"/>
    </location>
</feature>
<gene>
    <name evidence="2" type="ORF">CM83_17475</name>
    <name evidence="3" type="ORF">CM83_17477</name>
</gene>
<feature type="region of interest" description="Disordered" evidence="1">
    <location>
        <begin position="64"/>
        <end position="110"/>
    </location>
</feature>
<protein>
    <submittedName>
        <fullName evidence="2">Uncharacterized protein</fullName>
    </submittedName>
</protein>
<reference evidence="2" key="1">
    <citation type="journal article" date="2014" name="PLoS ONE">
        <title>Transcriptome-Based Identification of ABC Transporters in the Western Tarnished Plant Bug Lygus hesperus.</title>
        <authorList>
            <person name="Hull J.J."/>
            <person name="Chaney K."/>
            <person name="Geib S.M."/>
            <person name="Fabrick J.A."/>
            <person name="Brent C.S."/>
            <person name="Walsh D."/>
            <person name="Lavine L.C."/>
        </authorList>
    </citation>
    <scope>NUCLEOTIDE SEQUENCE</scope>
</reference>
<dbReference type="EMBL" id="GBHO01018562">
    <property type="protein sequence ID" value="JAG25042.1"/>
    <property type="molecule type" value="Transcribed_RNA"/>
</dbReference>
<feature type="compositionally biased region" description="Polar residues" evidence="1">
    <location>
        <begin position="85"/>
        <end position="102"/>
    </location>
</feature>
<evidence type="ECO:0000256" key="1">
    <source>
        <dbReference type="SAM" id="MobiDB-lite"/>
    </source>
</evidence>
<organism evidence="2">
    <name type="scientific">Lygus hesperus</name>
    <name type="common">Western plant bug</name>
    <dbReference type="NCBI Taxonomy" id="30085"/>
    <lineage>
        <taxon>Eukaryota</taxon>
        <taxon>Metazoa</taxon>
        <taxon>Ecdysozoa</taxon>
        <taxon>Arthropoda</taxon>
        <taxon>Hexapoda</taxon>
        <taxon>Insecta</taxon>
        <taxon>Pterygota</taxon>
        <taxon>Neoptera</taxon>
        <taxon>Paraneoptera</taxon>
        <taxon>Hemiptera</taxon>
        <taxon>Heteroptera</taxon>
        <taxon>Panheteroptera</taxon>
        <taxon>Cimicomorpha</taxon>
        <taxon>Miridae</taxon>
        <taxon>Mirini</taxon>
        <taxon>Lygus</taxon>
    </lineage>
</organism>
<feature type="compositionally biased region" description="Low complexity" evidence="1">
    <location>
        <begin position="70"/>
        <end position="84"/>
    </location>
</feature>
<sequence>LPLPLPLPPPPLPPPPTLLPSSAQTFPAVESQPSEVIAAPDAVEIPQPLPVPVIEVNMSSKLPQRSSLFTGTTTSSVNTNSTGSYGIQGNDSSISPPNTTVVSDAVKDSS</sequence>
<dbReference type="AlphaFoldDB" id="A0A0A9XW53"/>
<evidence type="ECO:0000313" key="2">
    <source>
        <dbReference type="EMBL" id="JAG25042.1"/>
    </source>
</evidence>
<name>A0A0A9XW53_LYGHE</name>
<proteinExistence type="predicted"/>
<evidence type="ECO:0000313" key="3">
    <source>
        <dbReference type="EMBL" id="JAG25045.1"/>
    </source>
</evidence>
<reference evidence="2" key="2">
    <citation type="submission" date="2014-07" db="EMBL/GenBank/DDBJ databases">
        <authorList>
            <person name="Hull J."/>
        </authorList>
    </citation>
    <scope>NUCLEOTIDE SEQUENCE</scope>
</reference>
<dbReference type="EMBL" id="GBHO01018559">
    <property type="protein sequence ID" value="JAG25045.1"/>
    <property type="molecule type" value="Transcribed_RNA"/>
</dbReference>